<gene>
    <name evidence="2" type="ORF">BSIN_1220</name>
</gene>
<proteinExistence type="predicted"/>
<dbReference type="Proteomes" id="UP000198460">
    <property type="component" value="Unassembled WGS sequence"/>
</dbReference>
<organism evidence="2 3">
    <name type="scientific">Burkholderia singularis</name>
    <dbReference type="NCBI Taxonomy" id="1503053"/>
    <lineage>
        <taxon>Bacteria</taxon>
        <taxon>Pseudomonadati</taxon>
        <taxon>Pseudomonadota</taxon>
        <taxon>Betaproteobacteria</taxon>
        <taxon>Burkholderiales</taxon>
        <taxon>Burkholderiaceae</taxon>
        <taxon>Burkholderia</taxon>
        <taxon>pseudomallei group</taxon>
    </lineage>
</organism>
<dbReference type="AlphaFoldDB" id="A0A238HDK6"/>
<accession>A0A238HDK6</accession>
<feature type="region of interest" description="Disordered" evidence="1">
    <location>
        <begin position="1"/>
        <end position="22"/>
    </location>
</feature>
<evidence type="ECO:0000256" key="1">
    <source>
        <dbReference type="SAM" id="MobiDB-lite"/>
    </source>
</evidence>
<sequence>MASWMGMGSFDGLRDGGRPRAPCVGRRAVLGSVTNGVRKR</sequence>
<evidence type="ECO:0000313" key="3">
    <source>
        <dbReference type="Proteomes" id="UP000198460"/>
    </source>
</evidence>
<reference evidence="2 3" key="1">
    <citation type="submission" date="2017-04" db="EMBL/GenBank/DDBJ databases">
        <authorList>
            <person name="Afonso C.L."/>
            <person name="Miller P.J."/>
            <person name="Scott M.A."/>
            <person name="Spackman E."/>
            <person name="Goraichik I."/>
            <person name="Dimitrov K.M."/>
            <person name="Suarez D.L."/>
            <person name="Swayne D.E."/>
        </authorList>
    </citation>
    <scope>NUCLEOTIDE SEQUENCE [LARGE SCALE GENOMIC DNA]</scope>
    <source>
        <strain evidence="2">LMG 28154</strain>
    </source>
</reference>
<dbReference type="EMBL" id="FXAN01000126">
    <property type="protein sequence ID" value="SMG03123.1"/>
    <property type="molecule type" value="Genomic_DNA"/>
</dbReference>
<name>A0A238HDK6_9BURK</name>
<protein>
    <submittedName>
        <fullName evidence="2">Uncharacterized protein</fullName>
    </submittedName>
</protein>
<evidence type="ECO:0000313" key="2">
    <source>
        <dbReference type="EMBL" id="SMG03123.1"/>
    </source>
</evidence>